<dbReference type="InterPro" id="IPR000330">
    <property type="entry name" value="SNF2_N"/>
</dbReference>
<evidence type="ECO:0000256" key="2">
    <source>
        <dbReference type="ARBA" id="ARBA00022801"/>
    </source>
</evidence>
<dbReference type="GO" id="GO:0016787">
    <property type="term" value="F:hydrolase activity"/>
    <property type="evidence" value="ECO:0007669"/>
    <property type="project" value="UniProtKB-KW"/>
</dbReference>
<dbReference type="Pfam" id="PF00271">
    <property type="entry name" value="Helicase_C"/>
    <property type="match status" value="1"/>
</dbReference>
<dbReference type="EMBL" id="JAAMPI010000132">
    <property type="protein sequence ID" value="KAF4635250.1"/>
    <property type="molecule type" value="Genomic_DNA"/>
</dbReference>
<dbReference type="Proteomes" id="UP000566819">
    <property type="component" value="Unassembled WGS sequence"/>
</dbReference>
<proteinExistence type="predicted"/>
<evidence type="ECO:0000256" key="3">
    <source>
        <dbReference type="ARBA" id="ARBA00022840"/>
    </source>
</evidence>
<dbReference type="Gene3D" id="3.40.50.10810">
    <property type="entry name" value="Tandem AAA-ATPase domain"/>
    <property type="match status" value="1"/>
</dbReference>
<feature type="domain" description="Helicase C-terminal" evidence="5">
    <location>
        <begin position="703"/>
        <end position="855"/>
    </location>
</feature>
<feature type="domain" description="Helicase ATP-binding" evidence="4">
    <location>
        <begin position="289"/>
        <end position="469"/>
    </location>
</feature>
<dbReference type="CDD" id="cd18793">
    <property type="entry name" value="SF2_C_SNF"/>
    <property type="match status" value="1"/>
</dbReference>
<dbReference type="PROSITE" id="PS51194">
    <property type="entry name" value="HELICASE_CTER"/>
    <property type="match status" value="1"/>
</dbReference>
<name>A0A8H4W888_9HELO</name>
<evidence type="ECO:0000313" key="6">
    <source>
        <dbReference type="EMBL" id="KAF4635250.1"/>
    </source>
</evidence>
<dbReference type="GO" id="GO:0008094">
    <property type="term" value="F:ATP-dependent activity, acting on DNA"/>
    <property type="evidence" value="ECO:0007669"/>
    <property type="project" value="TreeGrafter"/>
</dbReference>
<dbReference type="SMART" id="SM00487">
    <property type="entry name" value="DEXDc"/>
    <property type="match status" value="1"/>
</dbReference>
<dbReference type="SMART" id="SM00490">
    <property type="entry name" value="HELICc"/>
    <property type="match status" value="1"/>
</dbReference>
<dbReference type="InterPro" id="IPR014001">
    <property type="entry name" value="Helicase_ATP-bd"/>
</dbReference>
<dbReference type="InterPro" id="IPR049730">
    <property type="entry name" value="SNF2/RAD54-like_C"/>
</dbReference>
<dbReference type="OrthoDB" id="448448at2759"/>
<evidence type="ECO:0000259" key="4">
    <source>
        <dbReference type="PROSITE" id="PS51192"/>
    </source>
</evidence>
<dbReference type="InterPro" id="IPR050628">
    <property type="entry name" value="SNF2_RAD54_helicase_TF"/>
</dbReference>
<dbReference type="Gene3D" id="3.40.50.300">
    <property type="entry name" value="P-loop containing nucleotide triphosphate hydrolases"/>
    <property type="match status" value="1"/>
</dbReference>
<dbReference type="Pfam" id="PF00176">
    <property type="entry name" value="SNF2-rel_dom"/>
    <property type="match status" value="1"/>
</dbReference>
<dbReference type="InterPro" id="IPR038718">
    <property type="entry name" value="SNF2-like_sf"/>
</dbReference>
<gene>
    <name evidence="6" type="ORF">G7Y89_g2850</name>
</gene>
<evidence type="ECO:0000259" key="5">
    <source>
        <dbReference type="PROSITE" id="PS51194"/>
    </source>
</evidence>
<keyword evidence="3" id="KW-0067">ATP-binding</keyword>
<reference evidence="6 7" key="1">
    <citation type="submission" date="2020-03" db="EMBL/GenBank/DDBJ databases">
        <title>Draft Genome Sequence of Cudoniella acicularis.</title>
        <authorList>
            <person name="Buettner E."/>
            <person name="Kellner H."/>
        </authorList>
    </citation>
    <scope>NUCLEOTIDE SEQUENCE [LARGE SCALE GENOMIC DNA]</scope>
    <source>
        <strain evidence="6 7">DSM 108380</strain>
    </source>
</reference>
<dbReference type="AlphaFoldDB" id="A0A8H4W888"/>
<protein>
    <submittedName>
        <fullName evidence="6">Uncharacterized protein</fullName>
    </submittedName>
</protein>
<keyword evidence="7" id="KW-1185">Reference proteome</keyword>
<dbReference type="GO" id="GO:0005634">
    <property type="term" value="C:nucleus"/>
    <property type="evidence" value="ECO:0007669"/>
    <property type="project" value="TreeGrafter"/>
</dbReference>
<comment type="caution">
    <text evidence="6">The sequence shown here is derived from an EMBL/GenBank/DDBJ whole genome shotgun (WGS) entry which is preliminary data.</text>
</comment>
<dbReference type="PANTHER" id="PTHR45626">
    <property type="entry name" value="TRANSCRIPTION TERMINATION FACTOR 2-RELATED"/>
    <property type="match status" value="1"/>
</dbReference>
<sequence>MDVPADSSRPAKRRRLSIQEPSECCFGMVRTKSIASKHTSTRSPTNWDLTQLCNIPANLTSGLVPNSSSKNIPVNFHSPNRLSSELDRGLITFDIPCLTSARIIRELGNVAKIKTQLYCHSKSESPAGSLRQNGKRRGNPSQSWFLNTIIFGREEIWEKVGEYLSKHKRYLQDPLGCKRCVPYRNPHIIQPNSSKIVMADSFDLVLGNLEIERLEVGPDLLAQLMEDEIPLPETEAPDIVKIAHQKQALTFMVRREEGWGLDDGCRDIWSRQKDSLGRFRNNVSGYSTDEAPLDFRGGLLADDMGLGKTLSMICLIAANQACLPAPIDFMPSTIMKTTLLIVPPALIQAWEKQFLLHLRPGKLKCHVYHGQNRKGTEFLGQYDIVLTTYHTVSAIWRKLNGQPGNEKSIFSLTWHRVILDEAHTIQNPQSQLAQACCALRSTRRWAITGTPIQNKLADFASIVRFLKVYPYSDKKTFEEEIFKPWQSRRGTDAQGFLRLKTLVRAITISRTKAVVQLPPRVDEIHYLNFTQAEREKYEAAKTQSRALLEEAISSGNRGGKTFNALRLLNILRLICNHGLLAQPMIEHKTGRTQRSLGGWSPGEASDSFYDNILGGAASCLNCGAALLEDILEGPVSSGFETQRQTSPCEPMICERCISQASDDRIDQSPYDNEYLLGSSDISAPVTPVVDFDVAFTIESMSSKIKALVADLYKNNTTEKSVVFSYWTNTLDLVQLMMNYKGITYTRIDGKTSLAKRSEALLAFQRDDSVRVILVSITCGGAGLDLTAGSRAYLIEPHWNPMIEEQALCRVHRVGQKRQITTIRYLMRDSFEEQIVDIQKRKKMLAQVTLAQGPLSEAGISIGTLQYLKSVLE</sequence>
<dbReference type="SUPFAM" id="SSF52540">
    <property type="entry name" value="P-loop containing nucleoside triphosphate hydrolases"/>
    <property type="match status" value="2"/>
</dbReference>
<dbReference type="CDD" id="cd18008">
    <property type="entry name" value="DEXDc_SHPRH-like"/>
    <property type="match status" value="1"/>
</dbReference>
<dbReference type="PROSITE" id="PS51192">
    <property type="entry name" value="HELICASE_ATP_BIND_1"/>
    <property type="match status" value="1"/>
</dbReference>
<evidence type="ECO:0000313" key="7">
    <source>
        <dbReference type="Proteomes" id="UP000566819"/>
    </source>
</evidence>
<keyword evidence="1" id="KW-0547">Nucleotide-binding</keyword>
<dbReference type="InterPro" id="IPR027417">
    <property type="entry name" value="P-loop_NTPase"/>
</dbReference>
<dbReference type="InterPro" id="IPR001650">
    <property type="entry name" value="Helicase_C-like"/>
</dbReference>
<evidence type="ECO:0000256" key="1">
    <source>
        <dbReference type="ARBA" id="ARBA00022741"/>
    </source>
</evidence>
<dbReference type="GO" id="GO:0006281">
    <property type="term" value="P:DNA repair"/>
    <property type="evidence" value="ECO:0007669"/>
    <property type="project" value="TreeGrafter"/>
</dbReference>
<accession>A0A8H4W888</accession>
<organism evidence="6 7">
    <name type="scientific">Cudoniella acicularis</name>
    <dbReference type="NCBI Taxonomy" id="354080"/>
    <lineage>
        <taxon>Eukaryota</taxon>
        <taxon>Fungi</taxon>
        <taxon>Dikarya</taxon>
        <taxon>Ascomycota</taxon>
        <taxon>Pezizomycotina</taxon>
        <taxon>Leotiomycetes</taxon>
        <taxon>Helotiales</taxon>
        <taxon>Tricladiaceae</taxon>
        <taxon>Cudoniella</taxon>
    </lineage>
</organism>
<dbReference type="GO" id="GO:0005524">
    <property type="term" value="F:ATP binding"/>
    <property type="evidence" value="ECO:0007669"/>
    <property type="project" value="UniProtKB-KW"/>
</dbReference>
<keyword evidence="2" id="KW-0378">Hydrolase</keyword>